<evidence type="ECO:0000256" key="2">
    <source>
        <dbReference type="ARBA" id="ARBA00011424"/>
    </source>
</evidence>
<reference evidence="10" key="1">
    <citation type="submission" date="2014-12" db="EMBL/GenBank/DDBJ databases">
        <authorList>
            <person name="Salcher M.M."/>
        </authorList>
    </citation>
    <scope>NUCLEOTIDE SEQUENCE [LARGE SCALE GENOMIC DNA]</scope>
    <source>
        <strain evidence="10">MMS-10A-171</strain>
    </source>
</reference>
<dbReference type="GO" id="GO:0003864">
    <property type="term" value="F:3-methyl-2-oxobutanoate hydroxymethyltransferase activity"/>
    <property type="evidence" value="ECO:0007669"/>
    <property type="project" value="UniProtKB-UniRule"/>
</dbReference>
<accession>A0A0D6EWI4</accession>
<dbReference type="SUPFAM" id="SSF51621">
    <property type="entry name" value="Phosphoenolpyruvate/pyruvate domain"/>
    <property type="match status" value="1"/>
</dbReference>
<protein>
    <recommendedName>
        <fullName evidence="3 6">3-methyl-2-oxobutanoate hydroxymethyltransferase</fullName>
        <ecNumber evidence="3 6">2.1.2.11</ecNumber>
    </recommendedName>
</protein>
<evidence type="ECO:0000256" key="5">
    <source>
        <dbReference type="ARBA" id="ARBA00022679"/>
    </source>
</evidence>
<dbReference type="STRING" id="1581557.BN1208_1106"/>
<dbReference type="InterPro" id="IPR003700">
    <property type="entry name" value="Pantoate_hydroxy_MeTrfase"/>
</dbReference>
<gene>
    <name evidence="9" type="primary">panB</name>
    <name evidence="9" type="ORF">BN1208_1106</name>
</gene>
<sequence length="251" mass="27382">MNLTSLKSMKKSGKKITILTCYDASFARLLESIEVDAILVGDSLGMFIKGEANTHDVSLNDMIYHTKSVSRGAQSSFIISDLPIHTYETNDLAYKNALALIEAGAHMVKLEGGASLTSIVTHLKTKDIKVCGHIGYMPQSIKNMNSNEIQHALQKTLGTIIEDAKALEKSGADMLVLSSVPEDIAKHITQEISIPTIGFHSGGTCDGEVFILYDLLMNSNTSQDLYLDNTASSNKNTDIKNLLLEFIKNRS</sequence>
<keyword evidence="4" id="KW-0566">Pantothenate biosynthesis</keyword>
<keyword evidence="5 9" id="KW-0808">Transferase</keyword>
<feature type="binding site" evidence="8">
    <location>
        <position position="81"/>
    </location>
    <ligand>
        <name>Mg(2+)</name>
        <dbReference type="ChEBI" id="CHEBI:18420"/>
    </ligand>
</feature>
<evidence type="ECO:0000256" key="1">
    <source>
        <dbReference type="ARBA" id="ARBA00008676"/>
    </source>
</evidence>
<dbReference type="EC" id="2.1.2.11" evidence="3 6"/>
<dbReference type="KEGG" id="mbat:BN1208_1106"/>
<dbReference type="OrthoDB" id="9781789at2"/>
<keyword evidence="9" id="KW-0489">Methyltransferase</keyword>
<feature type="binding site" evidence="8">
    <location>
        <position position="111"/>
    </location>
    <ligand>
        <name>Mg(2+)</name>
        <dbReference type="ChEBI" id="CHEBI:18420"/>
    </ligand>
</feature>
<dbReference type="PANTHER" id="PTHR20881:SF0">
    <property type="entry name" value="3-METHYL-2-OXOBUTANOATE HYDROXYMETHYLTRANSFERASE"/>
    <property type="match status" value="1"/>
</dbReference>
<keyword evidence="8" id="KW-0479">Metal-binding</keyword>
<comment type="subunit">
    <text evidence="2">Homodecamer; pentamer of dimers.</text>
</comment>
<dbReference type="RefSeq" id="WP_046488656.1">
    <property type="nucleotide sequence ID" value="NZ_LN827929.1"/>
</dbReference>
<dbReference type="Gene3D" id="3.20.20.60">
    <property type="entry name" value="Phosphoenolpyruvate-binding domains"/>
    <property type="match status" value="1"/>
</dbReference>
<evidence type="ECO:0000256" key="8">
    <source>
        <dbReference type="PIRSR" id="PIRSR000388-3"/>
    </source>
</evidence>
<dbReference type="Pfam" id="PF02548">
    <property type="entry name" value="Pantoate_transf"/>
    <property type="match status" value="1"/>
</dbReference>
<dbReference type="GO" id="GO:0005737">
    <property type="term" value="C:cytoplasm"/>
    <property type="evidence" value="ECO:0007669"/>
    <property type="project" value="TreeGrafter"/>
</dbReference>
<dbReference type="GO" id="GO:0015940">
    <property type="term" value="P:pantothenate biosynthetic process"/>
    <property type="evidence" value="ECO:0007669"/>
    <property type="project" value="UniProtKB-UniRule"/>
</dbReference>
<dbReference type="EMBL" id="LN827929">
    <property type="protein sequence ID" value="CEZ19987.1"/>
    <property type="molecule type" value="Genomic_DNA"/>
</dbReference>
<dbReference type="GO" id="GO:0008168">
    <property type="term" value="F:methyltransferase activity"/>
    <property type="evidence" value="ECO:0007669"/>
    <property type="project" value="UniProtKB-KW"/>
</dbReference>
<comment type="cofactor">
    <cofactor evidence="8">
        <name>Mg(2+)</name>
        <dbReference type="ChEBI" id="CHEBI:18420"/>
    </cofactor>
    <text evidence="8">Binds 1 Mg(2+) ion per subunit.</text>
</comment>
<evidence type="ECO:0000313" key="10">
    <source>
        <dbReference type="Proteomes" id="UP000064007"/>
    </source>
</evidence>
<evidence type="ECO:0000256" key="7">
    <source>
        <dbReference type="PIRSR" id="PIRSR000388-2"/>
    </source>
</evidence>
<dbReference type="PIRSF" id="PIRSF000388">
    <property type="entry name" value="Pantoate_hydroxy_MeTrfase"/>
    <property type="match status" value="1"/>
</dbReference>
<keyword evidence="8" id="KW-0460">Magnesium</keyword>
<dbReference type="AlphaFoldDB" id="A0A0D6EWI4"/>
<organism evidence="9 10">
    <name type="scientific">Candidatus Methylopumilus planktonicus</name>
    <dbReference type="NCBI Taxonomy" id="1581557"/>
    <lineage>
        <taxon>Bacteria</taxon>
        <taxon>Pseudomonadati</taxon>
        <taxon>Pseudomonadota</taxon>
        <taxon>Betaproteobacteria</taxon>
        <taxon>Nitrosomonadales</taxon>
        <taxon>Methylophilaceae</taxon>
        <taxon>Candidatus Methylopumilus</taxon>
    </lineage>
</organism>
<evidence type="ECO:0000256" key="6">
    <source>
        <dbReference type="NCBIfam" id="TIGR00222"/>
    </source>
</evidence>
<evidence type="ECO:0000256" key="4">
    <source>
        <dbReference type="ARBA" id="ARBA00022655"/>
    </source>
</evidence>
<dbReference type="PANTHER" id="PTHR20881">
    <property type="entry name" value="3-METHYL-2-OXOBUTANOATE HYDROXYMETHYLTRANSFERASE"/>
    <property type="match status" value="1"/>
</dbReference>
<proteinExistence type="inferred from homology"/>
<comment type="similarity">
    <text evidence="1">Belongs to the PanB family.</text>
</comment>
<dbReference type="HOGENOM" id="CLU_036645_1_0_4"/>
<dbReference type="InterPro" id="IPR015813">
    <property type="entry name" value="Pyrv/PenolPyrv_kinase-like_dom"/>
</dbReference>
<feature type="binding site" evidence="7">
    <location>
        <position position="81"/>
    </location>
    <ligand>
        <name>3-methyl-2-oxobutanoate</name>
        <dbReference type="ChEBI" id="CHEBI:11851"/>
    </ligand>
</feature>
<evidence type="ECO:0000313" key="9">
    <source>
        <dbReference type="EMBL" id="CEZ19987.1"/>
    </source>
</evidence>
<dbReference type="InterPro" id="IPR040442">
    <property type="entry name" value="Pyrv_kinase-like_dom_sf"/>
</dbReference>
<dbReference type="NCBIfam" id="TIGR00222">
    <property type="entry name" value="panB"/>
    <property type="match status" value="1"/>
</dbReference>
<dbReference type="GO" id="GO:0000287">
    <property type="term" value="F:magnesium ion binding"/>
    <property type="evidence" value="ECO:0007669"/>
    <property type="project" value="TreeGrafter"/>
</dbReference>
<name>A0A0D6EWI4_9PROT</name>
<keyword evidence="10" id="KW-1185">Reference proteome</keyword>
<feature type="binding site" evidence="7">
    <location>
        <position position="109"/>
    </location>
    <ligand>
        <name>3-methyl-2-oxobutanoate</name>
        <dbReference type="ChEBI" id="CHEBI:11851"/>
    </ligand>
</feature>
<evidence type="ECO:0000256" key="3">
    <source>
        <dbReference type="ARBA" id="ARBA00012618"/>
    </source>
</evidence>
<feature type="binding site" evidence="7">
    <location>
        <begin position="42"/>
        <end position="43"/>
    </location>
    <ligand>
        <name>3-methyl-2-oxobutanoate</name>
        <dbReference type="ChEBI" id="CHEBI:11851"/>
    </ligand>
</feature>
<feature type="binding site" evidence="8">
    <location>
        <position position="42"/>
    </location>
    <ligand>
        <name>Mg(2+)</name>
        <dbReference type="ChEBI" id="CHEBI:18420"/>
    </ligand>
</feature>
<dbReference type="GO" id="GO:0032259">
    <property type="term" value="P:methylation"/>
    <property type="evidence" value="ECO:0007669"/>
    <property type="project" value="UniProtKB-KW"/>
</dbReference>
<dbReference type="Proteomes" id="UP000064007">
    <property type="component" value="Chromosome 1"/>
</dbReference>